<dbReference type="Pfam" id="PF19063">
    <property type="entry name" value="DUF5759"/>
    <property type="match status" value="1"/>
</dbReference>
<dbReference type="InterPro" id="IPR043977">
    <property type="entry name" value="DUF5759"/>
</dbReference>
<accession>A0A3G5ADW3</accession>
<organism evidence="1">
    <name type="scientific">Satyrvirus sp</name>
    <dbReference type="NCBI Taxonomy" id="2487771"/>
    <lineage>
        <taxon>Viruses</taxon>
        <taxon>Varidnaviria</taxon>
        <taxon>Bamfordvirae</taxon>
        <taxon>Nucleocytoviricota</taxon>
        <taxon>Megaviricetes</taxon>
        <taxon>Imitervirales</taxon>
        <taxon>Mimiviridae</taxon>
        <taxon>Megamimivirinae</taxon>
    </lineage>
</organism>
<dbReference type="EMBL" id="MK072449">
    <property type="protein sequence ID" value="AYV85372.1"/>
    <property type="molecule type" value="Genomic_DNA"/>
</dbReference>
<gene>
    <name evidence="1" type="ORF">Satyrvirus13_5</name>
</gene>
<protein>
    <submittedName>
        <fullName evidence="1">Uncharacterized protein</fullName>
    </submittedName>
</protein>
<proteinExistence type="predicted"/>
<sequence length="104" mass="12460">MDLDNFDLYKKHDQLIKLKRETYDKLYTRCKNRIKLASNAGELICLFEIPNFLFGSSYPIINIRSCSNFIMNKLTRANKNIKTTFIEPNIIFIDWRRDNDDDYL</sequence>
<evidence type="ECO:0000313" key="1">
    <source>
        <dbReference type="EMBL" id="AYV85372.1"/>
    </source>
</evidence>
<reference evidence="1" key="1">
    <citation type="submission" date="2018-10" db="EMBL/GenBank/DDBJ databases">
        <title>Hidden diversity of soil giant viruses.</title>
        <authorList>
            <person name="Schulz F."/>
            <person name="Alteio L."/>
            <person name="Goudeau D."/>
            <person name="Ryan E.M."/>
            <person name="Malmstrom R.R."/>
            <person name="Blanchard J."/>
            <person name="Woyke T."/>
        </authorList>
    </citation>
    <scope>NUCLEOTIDE SEQUENCE</scope>
    <source>
        <strain evidence="1">SAV1</strain>
    </source>
</reference>
<name>A0A3G5ADW3_9VIRU</name>